<accession>A0A0R3UR84</accession>
<organism evidence="1 2">
    <name type="scientific">Mesocestoides corti</name>
    <name type="common">Flatworm</name>
    <dbReference type="NCBI Taxonomy" id="53468"/>
    <lineage>
        <taxon>Eukaryota</taxon>
        <taxon>Metazoa</taxon>
        <taxon>Spiralia</taxon>
        <taxon>Lophotrochozoa</taxon>
        <taxon>Platyhelminthes</taxon>
        <taxon>Cestoda</taxon>
        <taxon>Eucestoda</taxon>
        <taxon>Cyclophyllidea</taxon>
        <taxon>Mesocestoididae</taxon>
        <taxon>Mesocestoides</taxon>
    </lineage>
</organism>
<reference evidence="1 2" key="1">
    <citation type="submission" date="2018-10" db="EMBL/GenBank/DDBJ databases">
        <authorList>
            <consortium name="Pathogen Informatics"/>
        </authorList>
    </citation>
    <scope>NUCLEOTIDE SEQUENCE [LARGE SCALE GENOMIC DNA]</scope>
</reference>
<gene>
    <name evidence="1" type="ORF">MCOS_LOCUS10390</name>
</gene>
<name>A0A0R3UR84_MESCO</name>
<dbReference type="Proteomes" id="UP000267029">
    <property type="component" value="Unassembled WGS sequence"/>
</dbReference>
<evidence type="ECO:0000313" key="1">
    <source>
        <dbReference type="EMBL" id="VDD84387.1"/>
    </source>
</evidence>
<evidence type="ECO:0000313" key="2">
    <source>
        <dbReference type="Proteomes" id="UP000267029"/>
    </source>
</evidence>
<sequence>MPFSTYFQGSGPSMRDTIAISNPTVEHCVIPASLLNLISTFDACVRAEGGGNIDEDDSDTEVSQPILKDIDFRLLRVPTPEVLCVNGSRVGRAWTGSAVPKNIFFSSL</sequence>
<protein>
    <submittedName>
        <fullName evidence="1">Uncharacterized protein</fullName>
    </submittedName>
</protein>
<dbReference type="Gene3D" id="2.40.50.550">
    <property type="match status" value="1"/>
</dbReference>
<dbReference type="AlphaFoldDB" id="A0A0R3UR84"/>
<dbReference type="STRING" id="53468.A0A0R3UR84"/>
<dbReference type="EMBL" id="UXSR01006259">
    <property type="protein sequence ID" value="VDD84387.1"/>
    <property type="molecule type" value="Genomic_DNA"/>
</dbReference>
<dbReference type="InterPro" id="IPR038645">
    <property type="entry name" value="TTC5_OB_sf"/>
</dbReference>
<dbReference type="OrthoDB" id="423589at2759"/>
<keyword evidence="2" id="KW-1185">Reference proteome</keyword>
<proteinExistence type="predicted"/>